<feature type="compositionally biased region" description="Polar residues" evidence="1">
    <location>
        <begin position="48"/>
        <end position="59"/>
    </location>
</feature>
<reference evidence="2" key="1">
    <citation type="journal article" date="2004" name="Nature">
        <title>Genome duplication in the teleost fish Tetraodon nigroviridis reveals the early vertebrate proto-karyotype.</title>
        <authorList>
            <person name="Jaillon O."/>
            <person name="Aury J.-M."/>
            <person name="Brunet F."/>
            <person name="Petit J.-L."/>
            <person name="Stange-Thomann N."/>
            <person name="Mauceli E."/>
            <person name="Bouneau L."/>
            <person name="Fischer C."/>
            <person name="Ozouf-Costaz C."/>
            <person name="Bernot A."/>
            <person name="Nicaud S."/>
            <person name="Jaffe D."/>
            <person name="Fisher S."/>
            <person name="Lutfalla G."/>
            <person name="Dossat C."/>
            <person name="Segurens B."/>
            <person name="Dasilva C."/>
            <person name="Salanoubat M."/>
            <person name="Levy M."/>
            <person name="Boudet N."/>
            <person name="Castellano S."/>
            <person name="Anthouard V."/>
            <person name="Jubin C."/>
            <person name="Castelli V."/>
            <person name="Katinka M."/>
            <person name="Vacherie B."/>
            <person name="Biemont C."/>
            <person name="Skalli Z."/>
            <person name="Cattolico L."/>
            <person name="Poulain J."/>
            <person name="De Berardinis V."/>
            <person name="Cruaud C."/>
            <person name="Duprat S."/>
            <person name="Brottier P."/>
            <person name="Coutanceau J.-P."/>
            <person name="Gouzy J."/>
            <person name="Parra G."/>
            <person name="Lardier G."/>
            <person name="Chapple C."/>
            <person name="McKernan K.J."/>
            <person name="McEwan P."/>
            <person name="Bosak S."/>
            <person name="Kellis M."/>
            <person name="Volff J.-N."/>
            <person name="Guigo R."/>
            <person name="Zody M.C."/>
            <person name="Mesirov J."/>
            <person name="Lindblad-Toh K."/>
            <person name="Birren B."/>
            <person name="Nusbaum C."/>
            <person name="Kahn D."/>
            <person name="Robinson-Rechavi M."/>
            <person name="Laudet V."/>
            <person name="Schachter V."/>
            <person name="Quetier F."/>
            <person name="Saurin W."/>
            <person name="Scarpelli C."/>
            <person name="Wincker P."/>
            <person name="Lander E.S."/>
            <person name="Weissenbach J."/>
            <person name="Roest Crollius H."/>
        </authorList>
    </citation>
    <scope>NUCLEOTIDE SEQUENCE [LARGE SCALE GENOMIC DNA]</scope>
</reference>
<dbReference type="KEGG" id="tng:GSTEN00006316G001"/>
<name>Q4T6G5_TETNG</name>
<evidence type="ECO:0000313" key="2">
    <source>
        <dbReference type="EMBL" id="CAF91517.1"/>
    </source>
</evidence>
<proteinExistence type="predicted"/>
<dbReference type="AlphaFoldDB" id="Q4T6G5"/>
<gene>
    <name evidence="2" type="ORF">GSTENG00006316001</name>
</gene>
<protein>
    <submittedName>
        <fullName evidence="2">(spotted green pufferfish) hypothetical protein</fullName>
    </submittedName>
</protein>
<feature type="region of interest" description="Disordered" evidence="1">
    <location>
        <begin position="23"/>
        <end position="59"/>
    </location>
</feature>
<sequence length="59" mass="6575">FVAAAIISGVLMVSQTFWCGRKRRDGAERAGQKETEKNRRGVHPPMNLSPTSKIQSMDE</sequence>
<feature type="non-terminal residue" evidence="2">
    <location>
        <position position="1"/>
    </location>
</feature>
<feature type="compositionally biased region" description="Basic and acidic residues" evidence="1">
    <location>
        <begin position="25"/>
        <end position="39"/>
    </location>
</feature>
<accession>Q4T6G5</accession>
<comment type="caution">
    <text evidence="2">The sequence shown here is derived from an EMBL/GenBank/DDBJ whole genome shotgun (WGS) entry which is preliminary data.</text>
</comment>
<evidence type="ECO:0000256" key="1">
    <source>
        <dbReference type="SAM" id="MobiDB-lite"/>
    </source>
</evidence>
<reference evidence="2" key="2">
    <citation type="submission" date="2004-02" db="EMBL/GenBank/DDBJ databases">
        <authorList>
            <consortium name="Genoscope"/>
            <consortium name="Whitehead Institute Centre for Genome Research"/>
        </authorList>
    </citation>
    <scope>NUCLEOTIDE SEQUENCE</scope>
</reference>
<dbReference type="EMBL" id="CAAE01008767">
    <property type="protein sequence ID" value="CAF91517.1"/>
    <property type="molecule type" value="Genomic_DNA"/>
</dbReference>
<organism evidence="2">
    <name type="scientific">Tetraodon nigroviridis</name>
    <name type="common">Spotted green pufferfish</name>
    <name type="synonym">Chelonodon nigroviridis</name>
    <dbReference type="NCBI Taxonomy" id="99883"/>
    <lineage>
        <taxon>Eukaryota</taxon>
        <taxon>Metazoa</taxon>
        <taxon>Chordata</taxon>
        <taxon>Craniata</taxon>
        <taxon>Vertebrata</taxon>
        <taxon>Euteleostomi</taxon>
        <taxon>Actinopterygii</taxon>
        <taxon>Neopterygii</taxon>
        <taxon>Teleostei</taxon>
        <taxon>Neoteleostei</taxon>
        <taxon>Acanthomorphata</taxon>
        <taxon>Eupercaria</taxon>
        <taxon>Tetraodontiformes</taxon>
        <taxon>Tetradontoidea</taxon>
        <taxon>Tetraodontidae</taxon>
        <taxon>Tetraodon</taxon>
    </lineage>
</organism>